<protein>
    <submittedName>
        <fullName evidence="1">Uncharacterized protein</fullName>
    </submittedName>
</protein>
<accession>A0ACB8FK45</accession>
<reference evidence="1" key="1">
    <citation type="submission" date="2021-08" db="EMBL/GenBank/DDBJ databases">
        <title>The first chromosome-level gecko genome reveals the dynamic sex chromosomes of Neotropical dwarf geckos (Sphaerodactylidae: Sphaerodactylus).</title>
        <authorList>
            <person name="Pinto B.J."/>
            <person name="Keating S.E."/>
            <person name="Gamble T."/>
        </authorList>
    </citation>
    <scope>NUCLEOTIDE SEQUENCE</scope>
    <source>
        <strain evidence="1">TG3544</strain>
    </source>
</reference>
<name>A0ACB8FK45_9SAUR</name>
<organism evidence="1 2">
    <name type="scientific">Sphaerodactylus townsendi</name>
    <dbReference type="NCBI Taxonomy" id="933632"/>
    <lineage>
        <taxon>Eukaryota</taxon>
        <taxon>Metazoa</taxon>
        <taxon>Chordata</taxon>
        <taxon>Craniata</taxon>
        <taxon>Vertebrata</taxon>
        <taxon>Euteleostomi</taxon>
        <taxon>Lepidosauria</taxon>
        <taxon>Squamata</taxon>
        <taxon>Bifurcata</taxon>
        <taxon>Gekkota</taxon>
        <taxon>Sphaerodactylidae</taxon>
        <taxon>Sphaerodactylus</taxon>
    </lineage>
</organism>
<evidence type="ECO:0000313" key="1">
    <source>
        <dbReference type="EMBL" id="KAH8005424.1"/>
    </source>
</evidence>
<proteinExistence type="predicted"/>
<gene>
    <name evidence="1" type="ORF">K3G42_027292</name>
</gene>
<dbReference type="EMBL" id="CM037617">
    <property type="protein sequence ID" value="KAH8005424.1"/>
    <property type="molecule type" value="Genomic_DNA"/>
</dbReference>
<dbReference type="Proteomes" id="UP000827872">
    <property type="component" value="Linkage Group LG04"/>
</dbReference>
<sequence length="201" mass="22015">MDERLSRWLLLPPLLALFFLLVLYQYACPGAPPPPPPPSPSSPCPPRFSSPDPDPQHHHASAPPLPGSLGGKFPFGLSELCRRLRFDMRGRDVMVFLHIQKTGGTTFGRHLVRNIHLERPCHCRAGQKKCTCQRPGAAPAEESGGGTVGTDKGDTWLFSRFSTGWSCGLHADWTELTSCVPAAMERRGGCLANRTLSLLHI</sequence>
<evidence type="ECO:0000313" key="2">
    <source>
        <dbReference type="Proteomes" id="UP000827872"/>
    </source>
</evidence>
<keyword evidence="2" id="KW-1185">Reference proteome</keyword>
<comment type="caution">
    <text evidence="1">The sequence shown here is derived from an EMBL/GenBank/DDBJ whole genome shotgun (WGS) entry which is preliminary data.</text>
</comment>